<evidence type="ECO:0000313" key="3">
    <source>
        <dbReference type="Proteomes" id="UP001164746"/>
    </source>
</evidence>
<organism evidence="2 3">
    <name type="scientific">Mya arenaria</name>
    <name type="common">Soft-shell clam</name>
    <dbReference type="NCBI Taxonomy" id="6604"/>
    <lineage>
        <taxon>Eukaryota</taxon>
        <taxon>Metazoa</taxon>
        <taxon>Spiralia</taxon>
        <taxon>Lophotrochozoa</taxon>
        <taxon>Mollusca</taxon>
        <taxon>Bivalvia</taxon>
        <taxon>Autobranchia</taxon>
        <taxon>Heteroconchia</taxon>
        <taxon>Euheterodonta</taxon>
        <taxon>Imparidentia</taxon>
        <taxon>Neoheterodontei</taxon>
        <taxon>Myida</taxon>
        <taxon>Myoidea</taxon>
        <taxon>Myidae</taxon>
        <taxon>Mya</taxon>
    </lineage>
</organism>
<sequence length="191" mass="21513">MVATMTTSFRRPGPSPYIRSSTAVVTSIMSAPRRASRWWCSVRNCNVTLNEAFTASRLKLGDTQRIWSALTRRSSSGSVDSRQQFPVPMQTPVPESQWHPVNGMPDHLFIALQDERLRWQNDRRDAIPMETELMTIHVNIPLGGWGLLAVGVWLAAVLVLVPVPRQQRGHGQGQLPWASQQLRLPRLTVQV</sequence>
<protein>
    <submittedName>
        <fullName evidence="2">Uncharacterized protein</fullName>
    </submittedName>
</protein>
<reference evidence="2" key="1">
    <citation type="submission" date="2022-11" db="EMBL/GenBank/DDBJ databases">
        <title>Centuries of genome instability and evolution in soft-shell clam transmissible cancer (bioRxiv).</title>
        <authorList>
            <person name="Hart S.F.M."/>
            <person name="Yonemitsu M.A."/>
            <person name="Giersch R.M."/>
            <person name="Beal B.F."/>
            <person name="Arriagada G."/>
            <person name="Davis B.W."/>
            <person name="Ostrander E.A."/>
            <person name="Goff S.P."/>
            <person name="Metzger M.J."/>
        </authorList>
    </citation>
    <scope>NUCLEOTIDE SEQUENCE</scope>
    <source>
        <strain evidence="2">MELC-2E11</strain>
        <tissue evidence="2">Siphon/mantle</tissue>
    </source>
</reference>
<accession>A0ABY7E1Y0</accession>
<gene>
    <name evidence="2" type="ORF">MAR_009777</name>
</gene>
<evidence type="ECO:0000313" key="2">
    <source>
        <dbReference type="EMBL" id="WAR03219.1"/>
    </source>
</evidence>
<keyword evidence="1" id="KW-0472">Membrane</keyword>
<keyword evidence="1" id="KW-0812">Transmembrane</keyword>
<proteinExistence type="predicted"/>
<feature type="transmembrane region" description="Helical" evidence="1">
    <location>
        <begin position="142"/>
        <end position="163"/>
    </location>
</feature>
<name>A0ABY7E1Y0_MYAAR</name>
<keyword evidence="1" id="KW-1133">Transmembrane helix</keyword>
<dbReference type="Proteomes" id="UP001164746">
    <property type="component" value="Chromosome 4"/>
</dbReference>
<evidence type="ECO:0000256" key="1">
    <source>
        <dbReference type="SAM" id="Phobius"/>
    </source>
</evidence>
<keyword evidence="3" id="KW-1185">Reference proteome</keyword>
<dbReference type="EMBL" id="CP111015">
    <property type="protein sequence ID" value="WAR03219.1"/>
    <property type="molecule type" value="Genomic_DNA"/>
</dbReference>